<evidence type="ECO:0000313" key="1">
    <source>
        <dbReference type="EMBL" id="SNV51031.1"/>
    </source>
</evidence>
<gene>
    <name evidence="1" type="ORF">SAMEA4412677_02576</name>
</gene>
<accession>A0A239XVQ2</accession>
<dbReference type="Proteomes" id="UP000215196">
    <property type="component" value="Chromosome 1"/>
</dbReference>
<protein>
    <recommendedName>
        <fullName evidence="3">TonB-dependent receptor</fullName>
    </recommendedName>
</protein>
<evidence type="ECO:0008006" key="3">
    <source>
        <dbReference type="Google" id="ProtNLM"/>
    </source>
</evidence>
<keyword evidence="2" id="KW-1185">Reference proteome</keyword>
<dbReference type="RefSeq" id="WP_309300016.1">
    <property type="nucleotide sequence ID" value="NZ_LT906465.1"/>
</dbReference>
<evidence type="ECO:0000313" key="2">
    <source>
        <dbReference type="Proteomes" id="UP000215196"/>
    </source>
</evidence>
<reference evidence="1 2" key="1">
    <citation type="submission" date="2017-06" db="EMBL/GenBank/DDBJ databases">
        <authorList>
            <consortium name="Pathogen Informatics"/>
        </authorList>
    </citation>
    <scope>NUCLEOTIDE SEQUENCE [LARGE SCALE GENOMIC DNA]</scope>
    <source>
        <strain evidence="1 2">NCTC13490</strain>
    </source>
</reference>
<proteinExistence type="predicted"/>
<sequence>MKKNTVAVVLLFSLSFYSQEVKPSDSIIKTKEIQEVLIKAQRKKQFSDHANYTFDKEALEKARHSKDLLTTLPELQLDPISNTVTSIKGGKILFLINGIEASDNQIKSIAPTNVVRVEYFDIPPTRFVTRADTVVNIVTRNPEKGYSYGADITSAFITGFVNGSAYGNYTKGKNDFGLEYNINLRDYDNRIVDKIYEYDLNNLRYRSAEQQNDHFGYTD</sequence>
<dbReference type="AlphaFoldDB" id="A0A239XVQ2"/>
<dbReference type="SUPFAM" id="SSF56935">
    <property type="entry name" value="Porins"/>
    <property type="match status" value="1"/>
</dbReference>
<dbReference type="EMBL" id="LT906465">
    <property type="protein sequence ID" value="SNV51031.1"/>
    <property type="molecule type" value="Genomic_DNA"/>
</dbReference>
<name>A0A239XVQ2_9FLAO</name>
<organism evidence="1 2">
    <name type="scientific">Chryseobacterium taklimakanense</name>
    <dbReference type="NCBI Taxonomy" id="536441"/>
    <lineage>
        <taxon>Bacteria</taxon>
        <taxon>Pseudomonadati</taxon>
        <taxon>Bacteroidota</taxon>
        <taxon>Flavobacteriia</taxon>
        <taxon>Flavobacteriales</taxon>
        <taxon>Weeksellaceae</taxon>
        <taxon>Chryseobacterium group</taxon>
        <taxon>Chryseobacterium</taxon>
    </lineage>
</organism>
<dbReference type="KEGG" id="ctak:4412677_02576"/>